<feature type="signal peptide" evidence="2">
    <location>
        <begin position="1"/>
        <end position="26"/>
    </location>
</feature>
<evidence type="ECO:0000313" key="4">
    <source>
        <dbReference type="Proteomes" id="UP000247565"/>
    </source>
</evidence>
<accession>A0A318MV92</accession>
<dbReference type="RefSeq" id="WP_110439368.1">
    <property type="nucleotide sequence ID" value="NZ_CP046393.1"/>
</dbReference>
<reference evidence="3 4" key="1">
    <citation type="submission" date="2018-05" db="EMBL/GenBank/DDBJ databases">
        <title>Reference genomes for bee gut microbiota database.</title>
        <authorList>
            <person name="Ellegaard K.M."/>
        </authorList>
    </citation>
    <scope>NUCLEOTIDE SEQUENCE [LARGE SCALE GENOMIC DNA]</scope>
    <source>
        <strain evidence="3 4">ESL0284</strain>
    </source>
</reference>
<keyword evidence="4" id="KW-1185">Reference proteome</keyword>
<dbReference type="PROSITE" id="PS51257">
    <property type="entry name" value="PROKAR_LIPOPROTEIN"/>
    <property type="match status" value="1"/>
</dbReference>
<organism evidence="3 4">
    <name type="scientific">Commensalibacter melissae</name>
    <dbReference type="NCBI Taxonomy" id="2070537"/>
    <lineage>
        <taxon>Bacteria</taxon>
        <taxon>Pseudomonadati</taxon>
        <taxon>Pseudomonadota</taxon>
        <taxon>Alphaproteobacteria</taxon>
        <taxon>Acetobacterales</taxon>
        <taxon>Acetobacteraceae</taxon>
    </lineage>
</organism>
<proteinExistence type="predicted"/>
<protein>
    <submittedName>
        <fullName evidence="3">Uncharacterized protein</fullName>
    </submittedName>
</protein>
<dbReference type="Proteomes" id="UP000247565">
    <property type="component" value="Unassembled WGS sequence"/>
</dbReference>
<feature type="coiled-coil region" evidence="1">
    <location>
        <begin position="64"/>
        <end position="138"/>
    </location>
</feature>
<evidence type="ECO:0000256" key="1">
    <source>
        <dbReference type="SAM" id="Coils"/>
    </source>
</evidence>
<evidence type="ECO:0000313" key="3">
    <source>
        <dbReference type="EMBL" id="PXY99748.1"/>
    </source>
</evidence>
<evidence type="ECO:0000256" key="2">
    <source>
        <dbReference type="SAM" id="SignalP"/>
    </source>
</evidence>
<feature type="chain" id="PRO_5016451500" evidence="2">
    <location>
        <begin position="27"/>
        <end position="165"/>
    </location>
</feature>
<name>A0A318MV92_9PROT</name>
<gene>
    <name evidence="3" type="ORF">DK869_07330</name>
</gene>
<sequence length="165" mass="19268">MRIIKKRLLLSYSAFLGLLLSCPALAETTQVTDESKTTINHSPTGDNMMHQKFDFLKSYAHEKNQDFDKDLDTLEKQIQDKNSNLHKNLEQLKTYTHDKKKDLNEEIEYLKTQVNDKNSDLYKKLNELETKAKDKNSDIYRELKHIKDIIESQPDQPNKPASLSK</sequence>
<dbReference type="AlphaFoldDB" id="A0A318MV92"/>
<keyword evidence="1" id="KW-0175">Coiled coil</keyword>
<dbReference type="EMBL" id="QGLT01000004">
    <property type="protein sequence ID" value="PXY99748.1"/>
    <property type="molecule type" value="Genomic_DNA"/>
</dbReference>
<dbReference type="SUPFAM" id="SSF58113">
    <property type="entry name" value="Apolipoprotein A-I"/>
    <property type="match status" value="1"/>
</dbReference>
<comment type="caution">
    <text evidence="3">The sequence shown here is derived from an EMBL/GenBank/DDBJ whole genome shotgun (WGS) entry which is preliminary data.</text>
</comment>
<keyword evidence="2" id="KW-0732">Signal</keyword>